<evidence type="ECO:0000256" key="3">
    <source>
        <dbReference type="SAM" id="MobiDB-lite"/>
    </source>
</evidence>
<dbReference type="SUPFAM" id="SSF55909">
    <property type="entry name" value="Pentein"/>
    <property type="match status" value="1"/>
</dbReference>
<dbReference type="SUPFAM" id="SSF56112">
    <property type="entry name" value="Protein kinase-like (PK-like)"/>
    <property type="match status" value="1"/>
</dbReference>
<comment type="similarity">
    <text evidence="1">Belongs to the amidinotransferase family.</text>
</comment>
<keyword evidence="6" id="KW-1185">Reference proteome</keyword>
<dbReference type="InterPro" id="IPR011009">
    <property type="entry name" value="Kinase-like_dom_sf"/>
</dbReference>
<evidence type="ECO:0000259" key="4">
    <source>
        <dbReference type="Pfam" id="PF01636"/>
    </source>
</evidence>
<feature type="compositionally biased region" description="Low complexity" evidence="3">
    <location>
        <begin position="339"/>
        <end position="355"/>
    </location>
</feature>
<reference evidence="5 6" key="1">
    <citation type="submission" date="2021-01" db="EMBL/GenBank/DDBJ databases">
        <title>Whole genome shotgun sequence of Plantactinospora endophytica NBRC 110450.</title>
        <authorList>
            <person name="Komaki H."/>
            <person name="Tamura T."/>
        </authorList>
    </citation>
    <scope>NUCLEOTIDE SEQUENCE [LARGE SCALE GENOMIC DNA]</scope>
    <source>
        <strain evidence="5 6">NBRC 110450</strain>
    </source>
</reference>
<feature type="domain" description="Aminoglycoside phosphotransferase" evidence="4">
    <location>
        <begin position="43"/>
        <end position="251"/>
    </location>
</feature>
<sequence>MIDNPPEPLRRIRAPHLVADLVHWALSACSLGPAVRVAVSDVGYDDCNIMVDTGSGSYVVKVFNSTRTPAMCARYVEVVRRVLAAGVAHPRVRHAGGSPLLHHVPSGNRLMVMDRVDGVTFLEIDAYPDDTEIETIVGQLHSIHALDFFPEYVHDWWAIPQIGILTAEIAPLLEEEDRAYVTAAAQVFRALRVHRLPQAFSHGDLTKANVMRTRSGGLAVLDLAVANRYARIHDLSMTAVNLMHNDPRPLPERVNLLTRLYQRHTALTAAELDALPGYVFAAAAMELLGAEREWSLKGNRSHETRYLRDLGRAMVRAAAPRIPDRPRRSVADPPPVTAPRPAAAQRRPGAHARPAVSTGPRDEEERGSMTAAVSPVNSWDEFTPLQEIIVGDATHSRVPRMTDPSAWLACYPTMTSAELKRIEAGEFPKQVIEESNEDLAQLAETLHGLGVTTHRPPAVDHRRSFTSPYWEADGYISYCPRDITLVVGSTIIEVASPMRSRYFEIFNLRPLFQQYLLAGASWIAAPRPQLRDELYEWDEEGRPLLGEAEPVFDAANVLRVGRDLFYQVSRSGNEMGLRWLRSTLRMVDPTLRVHPLRDVYGYTHIDSTIAVLRPGLVMLNPARIAEDEVPEAFRGWDVVWCPEPSPTSTALPYTLSEPWICMNLLMVSPDLAIVDGDQPALAKVLESRGISVLPHKLRHQRVLGGGFHCVTLDIARDGGREDYFG</sequence>
<evidence type="ECO:0000256" key="2">
    <source>
        <dbReference type="ARBA" id="ARBA00022679"/>
    </source>
</evidence>
<organism evidence="5 6">
    <name type="scientific">Plantactinospora endophytica</name>
    <dbReference type="NCBI Taxonomy" id="673535"/>
    <lineage>
        <taxon>Bacteria</taxon>
        <taxon>Bacillati</taxon>
        <taxon>Actinomycetota</taxon>
        <taxon>Actinomycetes</taxon>
        <taxon>Micromonosporales</taxon>
        <taxon>Micromonosporaceae</taxon>
        <taxon>Plantactinospora</taxon>
    </lineage>
</organism>
<keyword evidence="2" id="KW-0808">Transferase</keyword>
<dbReference type="Gene3D" id="3.75.10.10">
    <property type="entry name" value="L-arginine/glycine Amidinotransferase, Chain A"/>
    <property type="match status" value="1"/>
</dbReference>
<feature type="region of interest" description="Disordered" evidence="3">
    <location>
        <begin position="317"/>
        <end position="369"/>
    </location>
</feature>
<gene>
    <name evidence="5" type="ORF">Pen02_12000</name>
</gene>
<evidence type="ECO:0000256" key="1">
    <source>
        <dbReference type="ARBA" id="ARBA00006943"/>
    </source>
</evidence>
<proteinExistence type="inferred from homology"/>
<evidence type="ECO:0000313" key="6">
    <source>
        <dbReference type="Proteomes" id="UP000646749"/>
    </source>
</evidence>
<dbReference type="RefSeq" id="WP_203864912.1">
    <property type="nucleotide sequence ID" value="NZ_BONW01000004.1"/>
</dbReference>
<dbReference type="InterPro" id="IPR033195">
    <property type="entry name" value="AmidinoTrfase"/>
</dbReference>
<dbReference type="Gene3D" id="3.90.1200.10">
    <property type="match status" value="1"/>
</dbReference>
<name>A0ABQ4DUY2_9ACTN</name>
<dbReference type="Pfam" id="PF01636">
    <property type="entry name" value="APH"/>
    <property type="match status" value="1"/>
</dbReference>
<dbReference type="InterPro" id="IPR002575">
    <property type="entry name" value="Aminoglycoside_PTrfase"/>
</dbReference>
<protein>
    <recommendedName>
        <fullName evidence="4">Aminoglycoside phosphotransferase domain-containing protein</fullName>
    </recommendedName>
</protein>
<dbReference type="PANTHER" id="PTHR10488:SF1">
    <property type="entry name" value="GLYCINE AMIDINOTRANSFERASE, MITOCHONDRIAL"/>
    <property type="match status" value="1"/>
</dbReference>
<dbReference type="EMBL" id="BONW01000004">
    <property type="protein sequence ID" value="GIG86264.1"/>
    <property type="molecule type" value="Genomic_DNA"/>
</dbReference>
<dbReference type="PANTHER" id="PTHR10488">
    <property type="entry name" value="GLYCINE AMIDINOTRANSFERASE, MITOCHONDRIAL"/>
    <property type="match status" value="1"/>
</dbReference>
<comment type="caution">
    <text evidence="5">The sequence shown here is derived from an EMBL/GenBank/DDBJ whole genome shotgun (WGS) entry which is preliminary data.</text>
</comment>
<accession>A0ABQ4DUY2</accession>
<evidence type="ECO:0000313" key="5">
    <source>
        <dbReference type="EMBL" id="GIG86264.1"/>
    </source>
</evidence>
<dbReference type="Proteomes" id="UP000646749">
    <property type="component" value="Unassembled WGS sequence"/>
</dbReference>